<evidence type="ECO:0000313" key="2">
    <source>
        <dbReference type="EMBL" id="GAH37717.1"/>
    </source>
</evidence>
<accession>X1EYQ8</accession>
<protein>
    <recommendedName>
        <fullName evidence="3">Zinc ribbon domain-containing protein</fullName>
    </recommendedName>
</protein>
<dbReference type="AlphaFoldDB" id="X1EYQ8"/>
<name>X1EYQ8_9ZZZZ</name>
<sequence>TPNGNRIVSWVLKTVAIPNINPHQIMKTTQFLLRQARENKDKKKVIIPIQEVKEAQLEKVPESELKRPRTQGWVKEELSEREKFLQRTKAKAVSQKHDVEKESTIQEKSPEIISTEKELPKIPSKDAAETDELKERALGKIFCPFCGFQIKHCPSCGKEFKDYN</sequence>
<feature type="region of interest" description="Disordered" evidence="1">
    <location>
        <begin position="89"/>
        <end position="110"/>
    </location>
</feature>
<evidence type="ECO:0008006" key="3">
    <source>
        <dbReference type="Google" id="ProtNLM"/>
    </source>
</evidence>
<organism evidence="2">
    <name type="scientific">marine sediment metagenome</name>
    <dbReference type="NCBI Taxonomy" id="412755"/>
    <lineage>
        <taxon>unclassified sequences</taxon>
        <taxon>metagenomes</taxon>
        <taxon>ecological metagenomes</taxon>
    </lineage>
</organism>
<feature type="compositionally biased region" description="Basic and acidic residues" evidence="1">
    <location>
        <begin position="95"/>
        <end position="110"/>
    </location>
</feature>
<feature type="non-terminal residue" evidence="2">
    <location>
        <position position="1"/>
    </location>
</feature>
<reference evidence="2" key="1">
    <citation type="journal article" date="2014" name="Front. Microbiol.">
        <title>High frequency of phylogenetically diverse reductive dehalogenase-homologous genes in deep subseafloor sedimentary metagenomes.</title>
        <authorList>
            <person name="Kawai M."/>
            <person name="Futagami T."/>
            <person name="Toyoda A."/>
            <person name="Takaki Y."/>
            <person name="Nishi S."/>
            <person name="Hori S."/>
            <person name="Arai W."/>
            <person name="Tsubouchi T."/>
            <person name="Morono Y."/>
            <person name="Uchiyama I."/>
            <person name="Ito T."/>
            <person name="Fujiyama A."/>
            <person name="Inagaki F."/>
            <person name="Takami H."/>
        </authorList>
    </citation>
    <scope>NUCLEOTIDE SEQUENCE</scope>
    <source>
        <strain evidence="2">Expedition CK06-06</strain>
    </source>
</reference>
<gene>
    <name evidence="2" type="ORF">S03H2_18302</name>
</gene>
<evidence type="ECO:0000256" key="1">
    <source>
        <dbReference type="SAM" id="MobiDB-lite"/>
    </source>
</evidence>
<dbReference type="EMBL" id="BARU01009491">
    <property type="protein sequence ID" value="GAH37717.1"/>
    <property type="molecule type" value="Genomic_DNA"/>
</dbReference>
<comment type="caution">
    <text evidence="2">The sequence shown here is derived from an EMBL/GenBank/DDBJ whole genome shotgun (WGS) entry which is preliminary data.</text>
</comment>
<proteinExistence type="predicted"/>